<evidence type="ECO:0000313" key="2">
    <source>
        <dbReference type="Proteomes" id="UP000294299"/>
    </source>
</evidence>
<accession>A0A484I6A6</accession>
<dbReference type="Proteomes" id="UP000294299">
    <property type="component" value="Chromosome NFRAN"/>
</dbReference>
<dbReference type="GeneID" id="39419934"/>
<dbReference type="EMBL" id="LR216287">
    <property type="protein sequence ID" value="VFJ12718.1"/>
    <property type="molecule type" value="Genomic_DNA"/>
</dbReference>
<reference evidence="1 2" key="1">
    <citation type="submission" date="2019-02" db="EMBL/GenBank/DDBJ databases">
        <authorList>
            <person name="Lehtovirta-Morley E L."/>
        </authorList>
    </citation>
    <scope>NUCLEOTIDE SEQUENCE [LARGE SCALE GENOMIC DNA]</scope>
    <source>
        <strain evidence="1">NFRAN1</strain>
    </source>
</reference>
<gene>
    <name evidence="1" type="ORF">NFRAN_0397</name>
</gene>
<protein>
    <submittedName>
        <fullName evidence="1">Uncharacterized protein</fullName>
    </submittedName>
</protein>
<organism evidence="1 2">
    <name type="scientific">Candidatus Nitrosocosmicus franklandianus</name>
    <dbReference type="NCBI Taxonomy" id="1798806"/>
    <lineage>
        <taxon>Archaea</taxon>
        <taxon>Nitrososphaerota</taxon>
        <taxon>Nitrososphaeria</taxon>
        <taxon>Nitrososphaerales</taxon>
        <taxon>Nitrososphaeraceae</taxon>
        <taxon>Candidatus Nitrosocosmicus</taxon>
    </lineage>
</organism>
<proteinExistence type="predicted"/>
<dbReference type="RefSeq" id="WP_134482779.1">
    <property type="nucleotide sequence ID" value="NZ_LR216287.1"/>
</dbReference>
<dbReference type="AlphaFoldDB" id="A0A484I6A6"/>
<name>A0A484I6A6_9ARCH</name>
<evidence type="ECO:0000313" key="1">
    <source>
        <dbReference type="EMBL" id="VFJ12718.1"/>
    </source>
</evidence>
<keyword evidence="2" id="KW-1185">Reference proteome</keyword>
<dbReference type="KEGG" id="nfn:NFRAN_0397"/>
<sequence length="70" mass="7912">MRLRTFCSITIIPTLILILFLLSSVDNYLPETQIYGHLDSKELDLLKGFSNTGEGLTFQHLNLVTYPPEG</sequence>